<comment type="caution">
    <text evidence="2">The sequence shown here is derived from an EMBL/GenBank/DDBJ whole genome shotgun (WGS) entry which is preliminary data.</text>
</comment>
<reference evidence="2 3" key="1">
    <citation type="submission" date="2018-09" db="EMBL/GenBank/DDBJ databases">
        <title>Genomic Encyclopedia of Archaeal and Bacterial Type Strains, Phase II (KMG-II): from individual species to whole genera.</title>
        <authorList>
            <person name="Goeker M."/>
        </authorList>
    </citation>
    <scope>NUCLEOTIDE SEQUENCE [LARGE SCALE GENOMIC DNA]</scope>
    <source>
        <strain evidence="2 3">DSM 26283</strain>
    </source>
</reference>
<evidence type="ECO:0000256" key="1">
    <source>
        <dbReference type="SAM" id="Phobius"/>
    </source>
</evidence>
<keyword evidence="1" id="KW-0472">Membrane</keyword>
<keyword evidence="1" id="KW-1133">Transmembrane helix</keyword>
<keyword evidence="1" id="KW-0812">Transmembrane</keyword>
<organism evidence="2 3">
    <name type="scientific">Ichthyenterobacterium magnum</name>
    <dbReference type="NCBI Taxonomy" id="1230530"/>
    <lineage>
        <taxon>Bacteria</taxon>
        <taxon>Pseudomonadati</taxon>
        <taxon>Bacteroidota</taxon>
        <taxon>Flavobacteriia</taxon>
        <taxon>Flavobacteriales</taxon>
        <taxon>Flavobacteriaceae</taxon>
        <taxon>Ichthyenterobacterium</taxon>
    </lineage>
</organism>
<protein>
    <submittedName>
        <fullName evidence="2">Uncharacterized protein</fullName>
    </submittedName>
</protein>
<gene>
    <name evidence="2" type="ORF">BXY80_1662</name>
</gene>
<dbReference type="AlphaFoldDB" id="A0A420DK82"/>
<dbReference type="EMBL" id="RAQJ01000003">
    <property type="protein sequence ID" value="RKE94654.1"/>
    <property type="molecule type" value="Genomic_DNA"/>
</dbReference>
<proteinExistence type="predicted"/>
<accession>A0A420DK82</accession>
<feature type="transmembrane region" description="Helical" evidence="1">
    <location>
        <begin position="65"/>
        <end position="86"/>
    </location>
</feature>
<feature type="transmembrane region" description="Helical" evidence="1">
    <location>
        <begin position="107"/>
        <end position="127"/>
    </location>
</feature>
<dbReference type="Proteomes" id="UP000284892">
    <property type="component" value="Unassembled WGS sequence"/>
</dbReference>
<evidence type="ECO:0000313" key="2">
    <source>
        <dbReference type="EMBL" id="RKE94654.1"/>
    </source>
</evidence>
<name>A0A420DK82_9FLAO</name>
<feature type="transmembrane region" description="Helical" evidence="1">
    <location>
        <begin position="30"/>
        <end position="53"/>
    </location>
</feature>
<evidence type="ECO:0000313" key="3">
    <source>
        <dbReference type="Proteomes" id="UP000284892"/>
    </source>
</evidence>
<keyword evidence="3" id="KW-1185">Reference proteome</keyword>
<sequence>MIWNRITEFYDDLFQYHYEKQKKFGSDPEVFPISMISFCQGTNFLILLIVIYFMTDLNSLVGTKFLPYSIFGLYIIFIGMNFYRYTIKNGTEKIIKRNKTIDKKMKWYSRIYLLISIWFPLFLIYFFNEIY</sequence>